<evidence type="ECO:0000313" key="4">
    <source>
        <dbReference type="Proteomes" id="UP000251035"/>
    </source>
</evidence>
<evidence type="ECO:0000313" key="5">
    <source>
        <dbReference type="Proteomes" id="UP000270757"/>
    </source>
</evidence>
<dbReference type="EMBL" id="QZWB01000001">
    <property type="protein sequence ID" value="RJT49247.1"/>
    <property type="molecule type" value="Genomic_DNA"/>
</dbReference>
<proteinExistence type="predicted"/>
<comment type="caution">
    <text evidence="2">The sequence shown here is derived from an EMBL/GenBank/DDBJ whole genome shotgun (WGS) entry which is preliminary data.</text>
</comment>
<dbReference type="Proteomes" id="UP000306421">
    <property type="component" value="Unassembled WGS sequence"/>
</dbReference>
<evidence type="ECO:0000313" key="2">
    <source>
        <dbReference type="EMBL" id="RJT49247.1"/>
    </source>
</evidence>
<reference evidence="2 5" key="3">
    <citation type="submission" date="2018-09" db="EMBL/GenBank/DDBJ databases">
        <title>Draft genome sequences of Legionella taurinensis isolated from water samples.</title>
        <authorList>
            <person name="Chakeri A."/>
            <person name="Allerberger F."/>
            <person name="Kundi M."/>
            <person name="Ruppitsch W."/>
            <person name="Schmid D."/>
        </authorList>
    </citation>
    <scope>NUCLEOTIDE SEQUENCE [LARGE SCALE GENOMIC DNA]</scope>
    <source>
        <strain evidence="2 5">4570-18-6</strain>
    </source>
</reference>
<protein>
    <submittedName>
        <fullName evidence="2">Uncharacterized protein</fullName>
    </submittedName>
</protein>
<evidence type="ECO:0000313" key="6">
    <source>
        <dbReference type="Proteomes" id="UP000306421"/>
    </source>
</evidence>
<reference evidence="3 6" key="2">
    <citation type="submission" date="2018-04" db="EMBL/GenBank/DDBJ databases">
        <title>Whole genome sequence comparison of clinical and drinking water Legionella pneumophila isolates.</title>
        <authorList>
            <person name="Garner E."/>
        </authorList>
    </citation>
    <scope>NUCLEOTIDE SEQUENCE [LARGE SCALE GENOMIC DNA]</scope>
    <source>
        <strain evidence="3 6">WH02</strain>
    </source>
</reference>
<accession>A0A3A5L7I1</accession>
<sequence length="60" mass="7183">MQHPKGDWLRGKEVLLLQTKEGRPIDWAFPGCKFSLIFAHFDFKKYKLKEDFPLYQQVVN</sequence>
<dbReference type="Proteomes" id="UP000270757">
    <property type="component" value="Unassembled WGS sequence"/>
</dbReference>
<name>A0A3A5L7I1_9GAMM</name>
<dbReference type="EMBL" id="QFGG01000001">
    <property type="protein sequence ID" value="TID46757.1"/>
    <property type="molecule type" value="Genomic_DNA"/>
</dbReference>
<gene>
    <name evidence="2" type="ORF">D6J04_00935</name>
    <name evidence="1" type="ORF">DB745_01430</name>
    <name evidence="3" type="ORF">DIZ81_01425</name>
</gene>
<dbReference type="Proteomes" id="UP000251035">
    <property type="component" value="Unassembled WGS sequence"/>
</dbReference>
<evidence type="ECO:0000313" key="3">
    <source>
        <dbReference type="EMBL" id="TID46757.1"/>
    </source>
</evidence>
<dbReference type="EMBL" id="QCXM01000001">
    <property type="protein sequence ID" value="PUT49393.1"/>
    <property type="molecule type" value="Genomic_DNA"/>
</dbReference>
<keyword evidence="4" id="KW-1185">Reference proteome</keyword>
<evidence type="ECO:0000313" key="1">
    <source>
        <dbReference type="EMBL" id="PUT49393.1"/>
    </source>
</evidence>
<dbReference type="AlphaFoldDB" id="A0A3A5L7I1"/>
<organism evidence="2 5">
    <name type="scientific">Legionella taurinensis</name>
    <dbReference type="NCBI Taxonomy" id="70611"/>
    <lineage>
        <taxon>Bacteria</taxon>
        <taxon>Pseudomonadati</taxon>
        <taxon>Pseudomonadota</taxon>
        <taxon>Gammaproteobacteria</taxon>
        <taxon>Legionellales</taxon>
        <taxon>Legionellaceae</taxon>
        <taxon>Legionella</taxon>
    </lineage>
</organism>
<reference evidence="1 4" key="1">
    <citation type="submission" date="2018-04" db="EMBL/GenBank/DDBJ databases">
        <title>Whole genome sequence comparison of clinical and drinking water Legionella pneumophila isolates associated with the Flint Water Crisis.</title>
        <authorList>
            <person name="Garner E."/>
            <person name="Brown C."/>
            <person name="Schwake O."/>
            <person name="Coil D."/>
            <person name="Jospin G."/>
            <person name="Eisen J."/>
            <person name="Edwards M."/>
            <person name="Pruden A."/>
        </authorList>
    </citation>
    <scope>NUCLEOTIDE SEQUENCE [LARGE SCALE GENOMIC DNA]</scope>
    <source>
        <strain evidence="1 4">Genessee03</strain>
    </source>
</reference>